<comment type="caution">
    <text evidence="9">The sequence shown here is derived from an EMBL/GenBank/DDBJ whole genome shotgun (WGS) entry which is preliminary data.</text>
</comment>
<dbReference type="InterPro" id="IPR031919">
    <property type="entry name" value="Fucosidase_C"/>
</dbReference>
<gene>
    <name evidence="9" type="primary">fucA</name>
    <name evidence="9" type="ORF">GCM10007852_14480</name>
</gene>
<dbReference type="EMBL" id="BSOT01000005">
    <property type="protein sequence ID" value="GLR70540.1"/>
    <property type="molecule type" value="Genomic_DNA"/>
</dbReference>
<dbReference type="InterPro" id="IPR000933">
    <property type="entry name" value="Glyco_hydro_29"/>
</dbReference>
<feature type="domain" description="Glycoside hydrolase family 29 N-terminal" evidence="7">
    <location>
        <begin position="12"/>
        <end position="373"/>
    </location>
</feature>
<dbReference type="SUPFAM" id="SSF51445">
    <property type="entry name" value="(Trans)glycosidases"/>
    <property type="match status" value="1"/>
</dbReference>
<evidence type="ECO:0000313" key="10">
    <source>
        <dbReference type="Proteomes" id="UP001156601"/>
    </source>
</evidence>
<dbReference type="SMART" id="SM00812">
    <property type="entry name" value="Alpha_L_fucos"/>
    <property type="match status" value="1"/>
</dbReference>
<evidence type="ECO:0000256" key="1">
    <source>
        <dbReference type="ARBA" id="ARBA00004071"/>
    </source>
</evidence>
<dbReference type="GO" id="GO:0016139">
    <property type="term" value="P:glycoside catabolic process"/>
    <property type="evidence" value="ECO:0007669"/>
    <property type="project" value="TreeGrafter"/>
</dbReference>
<reference evidence="9" key="1">
    <citation type="journal article" date="2014" name="Int. J. Syst. Evol. Microbiol.">
        <title>Complete genome sequence of Corynebacterium casei LMG S-19264T (=DSM 44701T), isolated from a smear-ripened cheese.</title>
        <authorList>
            <consortium name="US DOE Joint Genome Institute (JGI-PGF)"/>
            <person name="Walter F."/>
            <person name="Albersmeier A."/>
            <person name="Kalinowski J."/>
            <person name="Ruckert C."/>
        </authorList>
    </citation>
    <scope>NUCLEOTIDE SEQUENCE</scope>
    <source>
        <strain evidence="9">NBRC 110023</strain>
    </source>
</reference>
<keyword evidence="10" id="KW-1185">Reference proteome</keyword>
<keyword evidence="6" id="KW-0326">Glycosidase</keyword>
<comment type="function">
    <text evidence="1">Alpha-L-fucosidase is responsible for hydrolyzing the alpha-1,6-linked fucose joined to the reducing-end N-acetylglucosamine of the carbohydrate moieties of glycoproteins.</text>
</comment>
<sequence length="487" mass="56383">MALALFVNTACTSSVPDNSSEYQANWSSVKQHETPRWFLDAKFGIYFHWGPYSVPAHETEWYSMLMYNEGHPIRQHHEKTYGSVDSFGYKDFIPMFTGENFDPTEWASLIKQSGAEFAGPVSLHADGFAMWDSDITRWNAKDMGPKRDIVGEMANALRNEGLKFIATFHHQWKYAWYPTWDENTDASNHEYADLYGPKVPKGTFVLADKPTTPLPDEAFNQQWLDKIIEVVDKYNPDLVYFDNKMDIIKEDKRLEFLSYYYNHAQSREQDVVVTYKFEDLEKGSAVLDLERARMSELMPFPWLTDDSIDWDSWSHTNNPNYKSTNRIIDFLVDVVSKNGRVLLNITPTASGDIPTEVRHRLKEIGEWFQINGEAIYGTQPWKVYGQGPTKIIEGHLSEQQNAEKTERDIRFTQKRNNIYAFVMDWPTKPIEITKIQTDDSAIKNVSFVGSDEKLAWSWVNNVLTIEPPMNKVGHSAFAFKIELRKDV</sequence>
<dbReference type="EC" id="3.2.1.51" evidence="3"/>
<evidence type="ECO:0000313" key="9">
    <source>
        <dbReference type="EMBL" id="GLR70540.1"/>
    </source>
</evidence>
<dbReference type="InterPro" id="IPR017853">
    <property type="entry name" value="GH"/>
</dbReference>
<dbReference type="GO" id="GO:0004560">
    <property type="term" value="F:alpha-L-fucosidase activity"/>
    <property type="evidence" value="ECO:0007669"/>
    <property type="project" value="InterPro"/>
</dbReference>
<dbReference type="InterPro" id="IPR057739">
    <property type="entry name" value="Glyco_hydro_29_N"/>
</dbReference>
<dbReference type="Proteomes" id="UP001156601">
    <property type="component" value="Unassembled WGS sequence"/>
</dbReference>
<dbReference type="GO" id="GO:0005764">
    <property type="term" value="C:lysosome"/>
    <property type="evidence" value="ECO:0007669"/>
    <property type="project" value="TreeGrafter"/>
</dbReference>
<name>A0AA37T2L0_9ALTE</name>
<dbReference type="PIRSF" id="PIRSF001092">
    <property type="entry name" value="Alpha-L-fucosidase"/>
    <property type="match status" value="1"/>
</dbReference>
<evidence type="ECO:0000256" key="2">
    <source>
        <dbReference type="ARBA" id="ARBA00007951"/>
    </source>
</evidence>
<feature type="domain" description="Alpha-L-fucosidase C-terminal" evidence="8">
    <location>
        <begin position="403"/>
        <end position="481"/>
    </location>
</feature>
<dbReference type="InterPro" id="IPR013780">
    <property type="entry name" value="Glyco_hydro_b"/>
</dbReference>
<dbReference type="PANTHER" id="PTHR10030">
    <property type="entry name" value="ALPHA-L-FUCOSIDASE"/>
    <property type="match status" value="1"/>
</dbReference>
<evidence type="ECO:0000259" key="8">
    <source>
        <dbReference type="Pfam" id="PF16757"/>
    </source>
</evidence>
<dbReference type="Pfam" id="PF01120">
    <property type="entry name" value="Alpha_L_fucos"/>
    <property type="match status" value="1"/>
</dbReference>
<dbReference type="PANTHER" id="PTHR10030:SF37">
    <property type="entry name" value="ALPHA-L-FUCOSIDASE-RELATED"/>
    <property type="match status" value="1"/>
</dbReference>
<dbReference type="GO" id="GO:0006004">
    <property type="term" value="P:fucose metabolic process"/>
    <property type="evidence" value="ECO:0007669"/>
    <property type="project" value="InterPro"/>
</dbReference>
<protein>
    <recommendedName>
        <fullName evidence="3">alpha-L-fucosidase</fullName>
        <ecNumber evidence="3">3.2.1.51</ecNumber>
    </recommendedName>
</protein>
<proteinExistence type="inferred from homology"/>
<accession>A0AA37T2L0</accession>
<reference evidence="9" key="2">
    <citation type="submission" date="2023-01" db="EMBL/GenBank/DDBJ databases">
        <title>Draft genome sequence of Agaribacter marinus strain NBRC 110023.</title>
        <authorList>
            <person name="Sun Q."/>
            <person name="Mori K."/>
        </authorList>
    </citation>
    <scope>NUCLEOTIDE SEQUENCE</scope>
    <source>
        <strain evidence="9">NBRC 110023</strain>
    </source>
</reference>
<dbReference type="Gene3D" id="2.60.40.1180">
    <property type="entry name" value="Golgi alpha-mannosidase II"/>
    <property type="match status" value="1"/>
</dbReference>
<dbReference type="InterPro" id="IPR016286">
    <property type="entry name" value="FUC_metazoa-typ"/>
</dbReference>
<dbReference type="Gene3D" id="3.20.20.80">
    <property type="entry name" value="Glycosidases"/>
    <property type="match status" value="1"/>
</dbReference>
<evidence type="ECO:0000256" key="5">
    <source>
        <dbReference type="ARBA" id="ARBA00022801"/>
    </source>
</evidence>
<organism evidence="9 10">
    <name type="scientific">Agaribacter marinus</name>
    <dbReference type="NCBI Taxonomy" id="1431249"/>
    <lineage>
        <taxon>Bacteria</taxon>
        <taxon>Pseudomonadati</taxon>
        <taxon>Pseudomonadota</taxon>
        <taxon>Gammaproteobacteria</taxon>
        <taxon>Alteromonadales</taxon>
        <taxon>Alteromonadaceae</taxon>
        <taxon>Agaribacter</taxon>
    </lineage>
</organism>
<dbReference type="Pfam" id="PF16757">
    <property type="entry name" value="Fucosidase_C"/>
    <property type="match status" value="1"/>
</dbReference>
<evidence type="ECO:0000256" key="6">
    <source>
        <dbReference type="ARBA" id="ARBA00023295"/>
    </source>
</evidence>
<evidence type="ECO:0000256" key="4">
    <source>
        <dbReference type="ARBA" id="ARBA00022729"/>
    </source>
</evidence>
<dbReference type="AlphaFoldDB" id="A0AA37T2L0"/>
<dbReference type="PRINTS" id="PR00741">
    <property type="entry name" value="GLHYDRLASE29"/>
</dbReference>
<comment type="similarity">
    <text evidence="2">Belongs to the glycosyl hydrolase 29 family.</text>
</comment>
<keyword evidence="4" id="KW-0732">Signal</keyword>
<keyword evidence="5" id="KW-0378">Hydrolase</keyword>
<evidence type="ECO:0000256" key="3">
    <source>
        <dbReference type="ARBA" id="ARBA00012662"/>
    </source>
</evidence>
<evidence type="ECO:0000259" key="7">
    <source>
        <dbReference type="Pfam" id="PF01120"/>
    </source>
</evidence>